<protein>
    <submittedName>
        <fullName evidence="1">Uncharacterized protein</fullName>
    </submittedName>
</protein>
<organism evidence="1 3">
    <name type="scientific">Linum tenue</name>
    <dbReference type="NCBI Taxonomy" id="586396"/>
    <lineage>
        <taxon>Eukaryota</taxon>
        <taxon>Viridiplantae</taxon>
        <taxon>Streptophyta</taxon>
        <taxon>Embryophyta</taxon>
        <taxon>Tracheophyta</taxon>
        <taxon>Spermatophyta</taxon>
        <taxon>Magnoliopsida</taxon>
        <taxon>eudicotyledons</taxon>
        <taxon>Gunneridae</taxon>
        <taxon>Pentapetalae</taxon>
        <taxon>rosids</taxon>
        <taxon>fabids</taxon>
        <taxon>Malpighiales</taxon>
        <taxon>Linaceae</taxon>
        <taxon>Linum</taxon>
    </lineage>
</organism>
<evidence type="ECO:0000313" key="3">
    <source>
        <dbReference type="Proteomes" id="UP001154282"/>
    </source>
</evidence>
<accession>A0AAV0I3N7</accession>
<evidence type="ECO:0000313" key="2">
    <source>
        <dbReference type="EMBL" id="CAI0540006.1"/>
    </source>
</evidence>
<keyword evidence="3" id="KW-1185">Reference proteome</keyword>
<proteinExistence type="predicted"/>
<gene>
    <name evidence="2" type="ORF">LITE_LOCUS41499</name>
    <name evidence="1" type="ORF">LITE_LOCUS7291</name>
</gene>
<dbReference type="EMBL" id="CAMGYJ010000009">
    <property type="protein sequence ID" value="CAI0540006.1"/>
    <property type="molecule type" value="Genomic_DNA"/>
</dbReference>
<sequence length="9" mass="1015">MRGPKVATR</sequence>
<dbReference type="EMBL" id="CAMGYJ010000003">
    <property type="protein sequence ID" value="CAI0391848.1"/>
    <property type="molecule type" value="Genomic_DNA"/>
</dbReference>
<name>A0AAV0I3N7_9ROSI</name>
<evidence type="ECO:0000313" key="1">
    <source>
        <dbReference type="EMBL" id="CAI0391848.1"/>
    </source>
</evidence>
<reference evidence="1" key="1">
    <citation type="submission" date="2022-08" db="EMBL/GenBank/DDBJ databases">
        <authorList>
            <person name="Gutierrez-Valencia J."/>
        </authorList>
    </citation>
    <scope>NUCLEOTIDE SEQUENCE</scope>
</reference>
<comment type="caution">
    <text evidence="1">The sequence shown here is derived from an EMBL/GenBank/DDBJ whole genome shotgun (WGS) entry which is preliminary data.</text>
</comment>
<dbReference type="Proteomes" id="UP001154282">
    <property type="component" value="Unassembled WGS sequence"/>
</dbReference>